<dbReference type="AlphaFoldDB" id="A0AA37F555"/>
<organism evidence="2 3">
    <name type="scientific">Planomonospora parontospora</name>
    <dbReference type="NCBI Taxonomy" id="58119"/>
    <lineage>
        <taxon>Bacteria</taxon>
        <taxon>Bacillati</taxon>
        <taxon>Actinomycetota</taxon>
        <taxon>Actinomycetes</taxon>
        <taxon>Streptosporangiales</taxon>
        <taxon>Streptosporangiaceae</taxon>
        <taxon>Planomonospora</taxon>
    </lineage>
</organism>
<feature type="compositionally biased region" description="Gly residues" evidence="1">
    <location>
        <begin position="89"/>
        <end position="100"/>
    </location>
</feature>
<accession>A0AA37F555</accession>
<evidence type="ECO:0000256" key="1">
    <source>
        <dbReference type="SAM" id="MobiDB-lite"/>
    </source>
</evidence>
<sequence length="100" mass="10612">MGEHDPDEAVEQHRRRGAQVRQRDAEPVQGRLVLRTVVHVPQPRSGRTGPIATRVDLRSDQGRLPGGRRSTAGAPDRAPRPVVLDPGPMTGGAASGGLDA</sequence>
<comment type="caution">
    <text evidence="2">The sequence shown here is derived from an EMBL/GenBank/DDBJ whole genome shotgun (WGS) entry which is preliminary data.</text>
</comment>
<reference evidence="2" key="1">
    <citation type="journal article" date="2014" name="Int. J. Syst. Evol. Microbiol.">
        <title>Complete genome sequence of Corynebacterium casei LMG S-19264T (=DSM 44701T), isolated from a smear-ripened cheese.</title>
        <authorList>
            <consortium name="US DOE Joint Genome Institute (JGI-PGF)"/>
            <person name="Walter F."/>
            <person name="Albersmeier A."/>
            <person name="Kalinowski J."/>
            <person name="Ruckert C."/>
        </authorList>
    </citation>
    <scope>NUCLEOTIDE SEQUENCE</scope>
    <source>
        <strain evidence="2">JCM 3093</strain>
    </source>
</reference>
<proteinExistence type="predicted"/>
<dbReference type="EMBL" id="BMQD01000011">
    <property type="protein sequence ID" value="GGK73655.1"/>
    <property type="molecule type" value="Genomic_DNA"/>
</dbReference>
<name>A0AA37F555_9ACTN</name>
<evidence type="ECO:0000313" key="3">
    <source>
        <dbReference type="Proteomes" id="UP000627984"/>
    </source>
</evidence>
<protein>
    <submittedName>
        <fullName evidence="2">Uncharacterized protein</fullName>
    </submittedName>
</protein>
<reference evidence="2" key="2">
    <citation type="submission" date="2022-09" db="EMBL/GenBank/DDBJ databases">
        <authorList>
            <person name="Sun Q."/>
            <person name="Ohkuma M."/>
        </authorList>
    </citation>
    <scope>NUCLEOTIDE SEQUENCE</scope>
    <source>
        <strain evidence="2">JCM 3093</strain>
    </source>
</reference>
<evidence type="ECO:0000313" key="2">
    <source>
        <dbReference type="EMBL" id="GGK73655.1"/>
    </source>
</evidence>
<gene>
    <name evidence="2" type="ORF">GCM10010126_36340</name>
</gene>
<feature type="region of interest" description="Disordered" evidence="1">
    <location>
        <begin position="1"/>
        <end position="28"/>
    </location>
</feature>
<feature type="region of interest" description="Disordered" evidence="1">
    <location>
        <begin position="42"/>
        <end position="100"/>
    </location>
</feature>
<dbReference type="Proteomes" id="UP000627984">
    <property type="component" value="Unassembled WGS sequence"/>
</dbReference>